<dbReference type="PANTHER" id="PTHR11827">
    <property type="entry name" value="SOLUTE CARRIER FAMILY 12, CATION COTRANSPORTERS"/>
    <property type="match status" value="1"/>
</dbReference>
<dbReference type="OrthoDB" id="2020542at2759"/>
<dbReference type="GO" id="GO:0005886">
    <property type="term" value="C:plasma membrane"/>
    <property type="evidence" value="ECO:0007669"/>
    <property type="project" value="TreeGrafter"/>
</dbReference>
<protein>
    <submittedName>
        <fullName evidence="7">K-Cl cotransporter 4</fullName>
    </submittedName>
</protein>
<reference evidence="7 8" key="1">
    <citation type="submission" date="2016-04" db="EMBL/GenBank/DDBJ databases">
        <title>The genome of Intoshia linei affirms orthonectids as highly simplified spiralians.</title>
        <authorList>
            <person name="Mikhailov K.V."/>
            <person name="Slusarev G.S."/>
            <person name="Nikitin M.A."/>
            <person name="Logacheva M.D."/>
            <person name="Penin A."/>
            <person name="Aleoshin V."/>
            <person name="Panchin Y.V."/>
        </authorList>
    </citation>
    <scope>NUCLEOTIDE SEQUENCE [LARGE SCALE GENOMIC DNA]</scope>
    <source>
        <strain evidence="7">Intl2013</strain>
        <tissue evidence="7">Whole animal</tissue>
    </source>
</reference>
<dbReference type="InterPro" id="IPR001584">
    <property type="entry name" value="Integrase_cat-core"/>
</dbReference>
<gene>
    <name evidence="7" type="ORF">A3Q56_01066</name>
</gene>
<dbReference type="Pfam" id="PF00324">
    <property type="entry name" value="AA_permease"/>
    <property type="match status" value="2"/>
</dbReference>
<dbReference type="InterPro" id="IPR004841">
    <property type="entry name" value="AA-permease/SLC12A_dom"/>
</dbReference>
<dbReference type="GO" id="GO:0015379">
    <property type="term" value="F:potassium:chloride symporter activity"/>
    <property type="evidence" value="ECO:0007669"/>
    <property type="project" value="TreeGrafter"/>
</dbReference>
<feature type="transmembrane region" description="Helical" evidence="5">
    <location>
        <begin position="652"/>
        <end position="672"/>
    </location>
</feature>
<dbReference type="PROSITE" id="PS50994">
    <property type="entry name" value="INTEGRASE"/>
    <property type="match status" value="1"/>
</dbReference>
<evidence type="ECO:0000313" key="8">
    <source>
        <dbReference type="Proteomes" id="UP000078046"/>
    </source>
</evidence>
<feature type="transmembrane region" description="Helical" evidence="5">
    <location>
        <begin position="692"/>
        <end position="713"/>
    </location>
</feature>
<proteinExistence type="predicted"/>
<evidence type="ECO:0000256" key="3">
    <source>
        <dbReference type="ARBA" id="ARBA00022989"/>
    </source>
</evidence>
<feature type="transmembrane region" description="Helical" evidence="5">
    <location>
        <begin position="372"/>
        <end position="395"/>
    </location>
</feature>
<dbReference type="GO" id="GO:0007268">
    <property type="term" value="P:chemical synaptic transmission"/>
    <property type="evidence" value="ECO:0007669"/>
    <property type="project" value="TreeGrafter"/>
</dbReference>
<dbReference type="Proteomes" id="UP000078046">
    <property type="component" value="Unassembled WGS sequence"/>
</dbReference>
<feature type="non-terminal residue" evidence="7">
    <location>
        <position position="1"/>
    </location>
</feature>
<dbReference type="GO" id="GO:0006884">
    <property type="term" value="P:cell volume homeostasis"/>
    <property type="evidence" value="ECO:0007669"/>
    <property type="project" value="TreeGrafter"/>
</dbReference>
<evidence type="ECO:0000256" key="5">
    <source>
        <dbReference type="SAM" id="Phobius"/>
    </source>
</evidence>
<dbReference type="Gene3D" id="1.20.1740.10">
    <property type="entry name" value="Amino acid/polyamine transporter I"/>
    <property type="match status" value="1"/>
</dbReference>
<dbReference type="GO" id="GO:0045202">
    <property type="term" value="C:synapse"/>
    <property type="evidence" value="ECO:0007669"/>
    <property type="project" value="GOC"/>
</dbReference>
<dbReference type="AlphaFoldDB" id="A0A177BAF5"/>
<evidence type="ECO:0000313" key="7">
    <source>
        <dbReference type="EMBL" id="OAF71195.1"/>
    </source>
</evidence>
<evidence type="ECO:0000256" key="2">
    <source>
        <dbReference type="ARBA" id="ARBA00022692"/>
    </source>
</evidence>
<accession>A0A177BAF5</accession>
<feature type="transmembrane region" description="Helical" evidence="5">
    <location>
        <begin position="407"/>
        <end position="428"/>
    </location>
</feature>
<dbReference type="GO" id="GO:0055064">
    <property type="term" value="P:chloride ion homeostasis"/>
    <property type="evidence" value="ECO:0007669"/>
    <property type="project" value="TreeGrafter"/>
</dbReference>
<feature type="domain" description="Integrase catalytic" evidence="6">
    <location>
        <begin position="128"/>
        <end position="236"/>
    </location>
</feature>
<dbReference type="GO" id="GO:1990573">
    <property type="term" value="P:potassium ion import across plasma membrane"/>
    <property type="evidence" value="ECO:0007669"/>
    <property type="project" value="TreeGrafter"/>
</dbReference>
<evidence type="ECO:0000256" key="4">
    <source>
        <dbReference type="ARBA" id="ARBA00023136"/>
    </source>
</evidence>
<feature type="transmembrane region" description="Helical" evidence="5">
    <location>
        <begin position="813"/>
        <end position="835"/>
    </location>
</feature>
<dbReference type="InterPro" id="IPR004842">
    <property type="entry name" value="SLC12A_fam"/>
</dbReference>
<dbReference type="Gene3D" id="3.30.420.10">
    <property type="entry name" value="Ribonuclease H-like superfamily/Ribonuclease H"/>
    <property type="match status" value="1"/>
</dbReference>
<dbReference type="GO" id="GO:0015074">
    <property type="term" value="P:DNA integration"/>
    <property type="evidence" value="ECO:0007669"/>
    <property type="project" value="InterPro"/>
</dbReference>
<name>A0A177BAF5_9BILA</name>
<dbReference type="GO" id="GO:0003676">
    <property type="term" value="F:nucleic acid binding"/>
    <property type="evidence" value="ECO:0007669"/>
    <property type="project" value="InterPro"/>
</dbReference>
<comment type="caution">
    <text evidence="7">The sequence shown here is derived from an EMBL/GenBank/DDBJ whole genome shotgun (WGS) entry which is preliminary data.</text>
</comment>
<organism evidence="7 8">
    <name type="scientific">Intoshia linei</name>
    <dbReference type="NCBI Taxonomy" id="1819745"/>
    <lineage>
        <taxon>Eukaryota</taxon>
        <taxon>Metazoa</taxon>
        <taxon>Spiralia</taxon>
        <taxon>Lophotrochozoa</taxon>
        <taxon>Mesozoa</taxon>
        <taxon>Orthonectida</taxon>
        <taxon>Rhopaluridae</taxon>
        <taxon>Intoshia</taxon>
    </lineage>
</organism>
<keyword evidence="4 5" id="KW-0472">Membrane</keyword>
<dbReference type="PANTHER" id="PTHR11827:SF73">
    <property type="entry name" value="KAZACHOC, ISOFORM G"/>
    <property type="match status" value="1"/>
</dbReference>
<feature type="transmembrane region" description="Helical" evidence="5">
    <location>
        <begin position="847"/>
        <end position="868"/>
    </location>
</feature>
<dbReference type="EMBL" id="LWCA01000072">
    <property type="protein sequence ID" value="OAF71195.1"/>
    <property type="molecule type" value="Genomic_DNA"/>
</dbReference>
<dbReference type="GO" id="GO:0055075">
    <property type="term" value="P:potassium ion homeostasis"/>
    <property type="evidence" value="ECO:0007669"/>
    <property type="project" value="TreeGrafter"/>
</dbReference>
<feature type="transmembrane region" description="Helical" evidence="5">
    <location>
        <begin position="440"/>
        <end position="462"/>
    </location>
</feature>
<feature type="transmembrane region" description="Helical" evidence="5">
    <location>
        <begin position="502"/>
        <end position="524"/>
    </location>
</feature>
<dbReference type="InterPro" id="IPR036397">
    <property type="entry name" value="RNaseH_sf"/>
</dbReference>
<evidence type="ECO:0000259" key="6">
    <source>
        <dbReference type="PROSITE" id="PS50994"/>
    </source>
</evidence>
<evidence type="ECO:0000256" key="1">
    <source>
        <dbReference type="ARBA" id="ARBA00004141"/>
    </source>
</evidence>
<feature type="transmembrane region" description="Helical" evidence="5">
    <location>
        <begin position="788"/>
        <end position="807"/>
    </location>
</feature>
<keyword evidence="2 5" id="KW-0812">Transmembrane</keyword>
<feature type="transmembrane region" description="Helical" evidence="5">
    <location>
        <begin position="530"/>
        <end position="552"/>
    </location>
</feature>
<dbReference type="InterPro" id="IPR012337">
    <property type="entry name" value="RNaseH-like_sf"/>
</dbReference>
<sequence length="1021" mass="115458">WIQRLNKFDYEVIYRPGEQNQIADILSRDIENIESTDDENDEYEQIFSTHIHNYNNKIFEAISNFTKLLESHIYKNIINNAIVYTNKKRKRLVVPESKKSEIMKWFDSSNFSTHPGIQAKSGRRTHNIPLQPISINSFKDLWELDILGPLPETTEGHKYILSMMDYYTSFPHPIAISNIDAITVARAIVEYIITLHGIPKQIHTDNEQKKTTINRYQKKYLTTSKIMKVINQSYSKPNYLIEHARHPNISKTTTPKPNGGVIFTNQIKGIMVRFQIQTVEKHKSTFNNEKNMNDESPMQQSESLINVEIESNQDNCVESSDTESVHESIRSENESLFNGRRSISRALASIRDYTGGSIPQNTLKPVKKIKKLGTIAGVYFPCLQNIFGVILFIRLTWIVGVAGIFESFGVVILCCFTTLTTAISMSAIATNGMVAGGGSYFMISRALGPAIGSAVGILFYLGTSFATSMYIVGSVEILLKYISPSIAILWDPEKNITIDNDYRIYGSAILIILTVIVFMGVRFVSLFAPVALFCVVVSIISVYIGIITANFIEKPDICVLQNGALIKPEIYNLNISLCTDEYIRNYYCNQTLENCNVYNQHQPVYRLNSIPGFKLNTIKNNLYATYRKIDHVYTYDRYLNYTMTNNELRADVTSSFIVFIALFFPSCTGIMAGSNRSGDLANPQNSIPRGTIAAVLTTSFVYLSSVILFGAVIEGPLMKDKFGESVQGGLLVAKLCWPNEWVVLIGSFLSTIGAGLQCLTGAPRLLLAISDDNVIPFLKYFGKRTKSGGPITSLIFTFLIALCGIIFAKLEYIAPIVTMFFLMCYSFVNIACTLQTMLKSPNWRPRFFYYHWTLSLLGTLMCMCILIISVDWYYLIPGLLFAAFIYKYVEYYQMKSSAEKEWGDGLKGLTISAAHFSLRQLEDAPIHVKNWRPQVLLLVKADSDPDTEENTKIFAFARQLKAGKGLMMVATVLRENLQDSGKLRETKKQEIKKIVKREKLKAFVDVVISKSVAFTIRIMYW</sequence>
<keyword evidence="3 5" id="KW-1133">Transmembrane helix</keyword>
<feature type="transmembrane region" description="Helical" evidence="5">
    <location>
        <begin position="874"/>
        <end position="892"/>
    </location>
</feature>
<keyword evidence="8" id="KW-1185">Reference proteome</keyword>
<dbReference type="SUPFAM" id="SSF53098">
    <property type="entry name" value="Ribonuclease H-like"/>
    <property type="match status" value="1"/>
</dbReference>
<comment type="subcellular location">
    <subcellularLocation>
        <location evidence="1">Membrane</location>
        <topology evidence="1">Multi-pass membrane protein</topology>
    </subcellularLocation>
</comment>